<dbReference type="STRING" id="1198029.A0A1U7LS87"/>
<keyword evidence="7" id="KW-0175">Coiled coil</keyword>
<dbReference type="OMA" id="PNYREYM"/>
<reference evidence="8 9" key="1">
    <citation type="submission" date="2016-04" db="EMBL/GenBank/DDBJ databases">
        <title>Evolutionary innovation and constraint leading to complex multicellularity in the Ascomycota.</title>
        <authorList>
            <person name="Cisse O."/>
            <person name="Nguyen A."/>
            <person name="Hewitt D.A."/>
            <person name="Jedd G."/>
            <person name="Stajich J.E."/>
        </authorList>
    </citation>
    <scope>NUCLEOTIDE SEQUENCE [LARGE SCALE GENOMIC DNA]</scope>
    <source>
        <strain evidence="8 9">DAH-3</strain>
    </source>
</reference>
<evidence type="ECO:0000256" key="1">
    <source>
        <dbReference type="ARBA" id="ARBA00004123"/>
    </source>
</evidence>
<gene>
    <name evidence="8" type="ORF">NEOLI_002484</name>
</gene>
<evidence type="ECO:0000313" key="9">
    <source>
        <dbReference type="Proteomes" id="UP000186594"/>
    </source>
</evidence>
<dbReference type="GO" id="GO:0005686">
    <property type="term" value="C:U2 snRNP"/>
    <property type="evidence" value="ECO:0007669"/>
    <property type="project" value="EnsemblFungi"/>
</dbReference>
<evidence type="ECO:0000313" key="8">
    <source>
        <dbReference type="EMBL" id="OLL25381.1"/>
    </source>
</evidence>
<dbReference type="FunFam" id="3.80.10.10:FF:000026">
    <property type="entry name" value="U2 small nuclear ribonucleoprotein A"/>
    <property type="match status" value="1"/>
</dbReference>
<organism evidence="8 9">
    <name type="scientific">Neolecta irregularis (strain DAH-3)</name>
    <dbReference type="NCBI Taxonomy" id="1198029"/>
    <lineage>
        <taxon>Eukaryota</taxon>
        <taxon>Fungi</taxon>
        <taxon>Dikarya</taxon>
        <taxon>Ascomycota</taxon>
        <taxon>Taphrinomycotina</taxon>
        <taxon>Neolectales</taxon>
        <taxon>Neolectaceae</taxon>
        <taxon>Neolecta</taxon>
    </lineage>
</organism>
<sequence length="243" mass="27497">MKLTPELLAEAPSYINPIKERELFLRGHKLPTIENLGVSRDTNDSIDFTDNDIRYLGNFPKFLRLKTLLLSRNRITTIDATLAKSVPNLSCVILTSNSIGELADLDILGELPRLEVLAVMDNPVAQKEYYREWLIWRCHHVRYLDFVKVKDSERKRAKALFEGKSGELTDLGAMIKGLKTRTFEVGGTENGEKSAGPMRLTEAEQRQIEEAIKNAKSLNEVARLEGMLREGRIPQDKDVQMAG</sequence>
<dbReference type="InterPro" id="IPR044640">
    <property type="entry name" value="RU2A"/>
</dbReference>
<dbReference type="GO" id="GO:0030620">
    <property type="term" value="F:U2 snRNA binding"/>
    <property type="evidence" value="ECO:0007669"/>
    <property type="project" value="InterPro"/>
</dbReference>
<keyword evidence="2" id="KW-0433">Leucine-rich repeat</keyword>
<evidence type="ECO:0000256" key="2">
    <source>
        <dbReference type="ARBA" id="ARBA00022614"/>
    </source>
</evidence>
<dbReference type="Proteomes" id="UP000186594">
    <property type="component" value="Unassembled WGS sequence"/>
</dbReference>
<comment type="caution">
    <text evidence="8">The sequence shown here is derived from an EMBL/GenBank/DDBJ whole genome shotgun (WGS) entry which is preliminary data.</text>
</comment>
<comment type="similarity">
    <text evidence="5">Belongs to the U2 small nuclear ribonucleoprotein A family.</text>
</comment>
<dbReference type="InterPro" id="IPR032675">
    <property type="entry name" value="LRR_dom_sf"/>
</dbReference>
<dbReference type="Pfam" id="PF14580">
    <property type="entry name" value="LRR_9"/>
    <property type="match status" value="1"/>
</dbReference>
<dbReference type="OrthoDB" id="433501at2759"/>
<dbReference type="PANTHER" id="PTHR10552:SF6">
    <property type="entry name" value="U2 SMALL NUCLEAR RIBONUCLEOPROTEIN A"/>
    <property type="match status" value="1"/>
</dbReference>
<dbReference type="EMBL" id="LXFE01000418">
    <property type="protein sequence ID" value="OLL25381.1"/>
    <property type="molecule type" value="Genomic_DNA"/>
</dbReference>
<evidence type="ECO:0000256" key="7">
    <source>
        <dbReference type="SAM" id="Coils"/>
    </source>
</evidence>
<evidence type="ECO:0000256" key="5">
    <source>
        <dbReference type="ARBA" id="ARBA00024196"/>
    </source>
</evidence>
<keyword evidence="3" id="KW-0677">Repeat</keyword>
<evidence type="ECO:0000256" key="6">
    <source>
        <dbReference type="ARBA" id="ARBA00024238"/>
    </source>
</evidence>
<keyword evidence="4" id="KW-0539">Nucleus</keyword>
<keyword evidence="8" id="KW-0687">Ribonucleoprotein</keyword>
<feature type="coiled-coil region" evidence="7">
    <location>
        <begin position="198"/>
        <end position="225"/>
    </location>
</feature>
<dbReference type="SUPFAM" id="SSF52058">
    <property type="entry name" value="L domain-like"/>
    <property type="match status" value="1"/>
</dbReference>
<comment type="subcellular location">
    <subcellularLocation>
        <location evidence="1">Nucleus</location>
    </subcellularLocation>
</comment>
<dbReference type="PANTHER" id="PTHR10552">
    <property type="entry name" value="U2 SMALL NUCLEAR RIBONUCLEOPROTEIN A"/>
    <property type="match status" value="1"/>
</dbReference>
<dbReference type="GO" id="GO:0000398">
    <property type="term" value="P:mRNA splicing, via spliceosome"/>
    <property type="evidence" value="ECO:0007669"/>
    <property type="project" value="InterPro"/>
</dbReference>
<dbReference type="Gene3D" id="3.80.10.10">
    <property type="entry name" value="Ribonuclease Inhibitor"/>
    <property type="match status" value="1"/>
</dbReference>
<evidence type="ECO:0000256" key="4">
    <source>
        <dbReference type="ARBA" id="ARBA00023242"/>
    </source>
</evidence>
<dbReference type="GO" id="GO:0071014">
    <property type="term" value="C:post-mRNA release spliceosomal complex"/>
    <property type="evidence" value="ECO:0007669"/>
    <property type="project" value="EnsemblFungi"/>
</dbReference>
<evidence type="ECO:0000256" key="3">
    <source>
        <dbReference type="ARBA" id="ARBA00022737"/>
    </source>
</evidence>
<protein>
    <recommendedName>
        <fullName evidence="6">U2 small nuclear ribonucleoprotein A'</fullName>
    </recommendedName>
</protein>
<accession>A0A1U7LS87</accession>
<proteinExistence type="inferred from homology"/>
<dbReference type="AlphaFoldDB" id="A0A1U7LS87"/>
<name>A0A1U7LS87_NEOID</name>
<keyword evidence="9" id="KW-1185">Reference proteome</keyword>